<feature type="compositionally biased region" description="Basic residues" evidence="1">
    <location>
        <begin position="49"/>
        <end position="74"/>
    </location>
</feature>
<name>A0A6J4H0W8_9PROT</name>
<feature type="compositionally biased region" description="Basic residues" evidence="1">
    <location>
        <begin position="221"/>
        <end position="230"/>
    </location>
</feature>
<feature type="compositionally biased region" description="Basic residues" evidence="1">
    <location>
        <begin position="104"/>
        <end position="129"/>
    </location>
</feature>
<organism evidence="2">
    <name type="scientific">uncultured Craurococcus sp</name>
    <dbReference type="NCBI Taxonomy" id="1135998"/>
    <lineage>
        <taxon>Bacteria</taxon>
        <taxon>Pseudomonadati</taxon>
        <taxon>Pseudomonadota</taxon>
        <taxon>Alphaproteobacteria</taxon>
        <taxon>Acetobacterales</taxon>
        <taxon>Acetobacteraceae</taxon>
        <taxon>Craurococcus</taxon>
        <taxon>environmental samples</taxon>
    </lineage>
</organism>
<protein>
    <submittedName>
        <fullName evidence="2">Septum site-determining protein MinC</fullName>
    </submittedName>
</protein>
<reference evidence="2" key="1">
    <citation type="submission" date="2020-02" db="EMBL/GenBank/DDBJ databases">
        <authorList>
            <person name="Meier V. D."/>
        </authorList>
    </citation>
    <scope>NUCLEOTIDE SEQUENCE</scope>
    <source>
        <strain evidence="2">AVDCRST_MAG27</strain>
    </source>
</reference>
<evidence type="ECO:0000256" key="1">
    <source>
        <dbReference type="SAM" id="MobiDB-lite"/>
    </source>
</evidence>
<accession>A0A6J4H0W8</accession>
<evidence type="ECO:0000313" key="2">
    <source>
        <dbReference type="EMBL" id="CAA9209328.1"/>
    </source>
</evidence>
<dbReference type="EMBL" id="CADCTD010000001">
    <property type="protein sequence ID" value="CAA9209328.1"/>
    <property type="molecule type" value="Genomic_DNA"/>
</dbReference>
<feature type="non-terminal residue" evidence="2">
    <location>
        <position position="1"/>
    </location>
</feature>
<feature type="non-terminal residue" evidence="2">
    <location>
        <position position="250"/>
    </location>
</feature>
<feature type="region of interest" description="Disordered" evidence="1">
    <location>
        <begin position="221"/>
        <end position="250"/>
    </location>
</feature>
<dbReference type="AlphaFoldDB" id="A0A6J4H0W8"/>
<feature type="compositionally biased region" description="Basic and acidic residues" evidence="1">
    <location>
        <begin position="240"/>
        <end position="250"/>
    </location>
</feature>
<gene>
    <name evidence="2" type="ORF">AVDCRST_MAG27-1076</name>
</gene>
<feature type="region of interest" description="Disordered" evidence="1">
    <location>
        <begin position="1"/>
        <end position="170"/>
    </location>
</feature>
<proteinExistence type="predicted"/>
<sequence length="250" mass="27890">EQPDASRSLPPPRRQFQPARPAPAGPAAGGCAARARRPVPPGARLPALRPHRHRPRRSRGGARGGRFPRPRRRAAQAGDRADRHLRRQPGDEAGRAIRRSPAAARRRRRRHRAGPAARRGRARAARHGGGRSAPRLLRLRPRRHARDGAGPLRPANLCPGSGPHRHRHGECGCRDHCRRQYTRIRSTPRPRRGRCCGRCDSADLRAELRPGARRHRRLLRGARGARRRAHRQADAGAARRRGDAVRAARV</sequence>